<reference evidence="1" key="1">
    <citation type="journal article" date="2015" name="Nature">
        <title>Complex archaea that bridge the gap between prokaryotes and eukaryotes.</title>
        <authorList>
            <person name="Spang A."/>
            <person name="Saw J.H."/>
            <person name="Jorgensen S.L."/>
            <person name="Zaremba-Niedzwiedzka K."/>
            <person name="Martijn J."/>
            <person name="Lind A.E."/>
            <person name="van Eijk R."/>
            <person name="Schleper C."/>
            <person name="Guy L."/>
            <person name="Ettema T.J."/>
        </authorList>
    </citation>
    <scope>NUCLEOTIDE SEQUENCE</scope>
</reference>
<dbReference type="AlphaFoldDB" id="A0A0F9NI53"/>
<protein>
    <submittedName>
        <fullName evidence="1">Uncharacterized protein</fullName>
    </submittedName>
</protein>
<evidence type="ECO:0000313" key="1">
    <source>
        <dbReference type="EMBL" id="KKN11662.1"/>
    </source>
</evidence>
<dbReference type="Gene3D" id="2.10.10.90">
    <property type="match status" value="1"/>
</dbReference>
<gene>
    <name evidence="1" type="ORF">LCGC14_1024140</name>
</gene>
<dbReference type="EMBL" id="LAZR01004111">
    <property type="protein sequence ID" value="KKN11662.1"/>
    <property type="molecule type" value="Genomic_DNA"/>
</dbReference>
<accession>A0A0F9NI53</accession>
<sequence>MSLQSDKFKHYSKNDRVSASDLNAVRNVVAKLARSAPATGITDSTGNIASRRRPYDKTEKLFLWKVVSVGSEGDGVYICSHQRLDNWNASDGSVKHANRFNYSAWLTATAYTRTSYVENDGEIYWCVLAHTSGASTEPGTGGSWTTYWRSTQGKIFNIYENDPPAAYSRALAKGDLMVALPVLDADGSGRWMGFSVSGSNVRLAITTENAPGDDNIICNLLDAGGSEIASGLGSGIDVYCNISGGSALNAAIPRLSNNDQIMVTNIQGKWWCTTVFQTTEDCDCYTAP</sequence>
<name>A0A0F9NI53_9ZZZZ</name>
<organism evidence="1">
    <name type="scientific">marine sediment metagenome</name>
    <dbReference type="NCBI Taxonomy" id="412755"/>
    <lineage>
        <taxon>unclassified sequences</taxon>
        <taxon>metagenomes</taxon>
        <taxon>ecological metagenomes</taxon>
    </lineage>
</organism>
<proteinExistence type="predicted"/>
<comment type="caution">
    <text evidence="1">The sequence shown here is derived from an EMBL/GenBank/DDBJ whole genome shotgun (WGS) entry which is preliminary data.</text>
</comment>